<sequence>MTDDELMDVLRAAAAEADPVPELVLRQARAALSTHDLDAELAELAFDSDLADAAAVRADGEDVRLLSFESARVSVELQVEYADGRVSLRGLITGATGDAVVEVAGERHVRPIGAEGWFTAAGLPRGATRVKVTAADGTAVTTGWAGL</sequence>
<organism evidence="1 2">
    <name type="scientific">Amycolatopsis eburnea</name>
    <dbReference type="NCBI Taxonomy" id="2267691"/>
    <lineage>
        <taxon>Bacteria</taxon>
        <taxon>Bacillati</taxon>
        <taxon>Actinomycetota</taxon>
        <taxon>Actinomycetes</taxon>
        <taxon>Pseudonocardiales</taxon>
        <taxon>Pseudonocardiaceae</taxon>
        <taxon>Amycolatopsis</taxon>
    </lineage>
</organism>
<protein>
    <submittedName>
        <fullName evidence="1">Uncharacterized protein</fullName>
    </submittedName>
</protein>
<dbReference type="AlphaFoldDB" id="A0A3R9DYV5"/>
<dbReference type="OrthoDB" id="3696154at2"/>
<reference evidence="1 2" key="1">
    <citation type="submission" date="2018-12" db="EMBL/GenBank/DDBJ databases">
        <title>Amycolatopsis eburnea sp. nov. actinomycete associate with arbuscular mycorrhiza fungal spore.</title>
        <authorList>
            <person name="Lumyong S."/>
            <person name="Chaiya L."/>
        </authorList>
    </citation>
    <scope>NUCLEOTIDE SEQUENCE [LARGE SCALE GENOMIC DNA]</scope>
    <source>
        <strain evidence="1 2">GLM-1</strain>
    </source>
</reference>
<dbReference type="RefSeq" id="WP_125311452.1">
    <property type="nucleotide sequence ID" value="NZ_RSEC01000048.1"/>
</dbReference>
<proteinExistence type="predicted"/>
<evidence type="ECO:0000313" key="1">
    <source>
        <dbReference type="EMBL" id="RSD16453.1"/>
    </source>
</evidence>
<keyword evidence="2" id="KW-1185">Reference proteome</keyword>
<gene>
    <name evidence="1" type="ORF">EIY87_22690</name>
</gene>
<comment type="caution">
    <text evidence="1">The sequence shown here is derived from an EMBL/GenBank/DDBJ whole genome shotgun (WGS) entry which is preliminary data.</text>
</comment>
<dbReference type="Proteomes" id="UP000267081">
    <property type="component" value="Unassembled WGS sequence"/>
</dbReference>
<name>A0A3R9DYV5_9PSEU</name>
<evidence type="ECO:0000313" key="2">
    <source>
        <dbReference type="Proteomes" id="UP000267081"/>
    </source>
</evidence>
<accession>A0A3R9DYV5</accession>
<dbReference type="EMBL" id="RSEC01000048">
    <property type="protein sequence ID" value="RSD16453.1"/>
    <property type="molecule type" value="Genomic_DNA"/>
</dbReference>